<feature type="compositionally biased region" description="Basic and acidic residues" evidence="3">
    <location>
        <begin position="1"/>
        <end position="13"/>
    </location>
</feature>
<dbReference type="SUPFAM" id="SSF51569">
    <property type="entry name" value="Aldolase"/>
    <property type="match status" value="1"/>
</dbReference>
<reference evidence="7 8" key="1">
    <citation type="submission" date="2017-03" db="EMBL/GenBank/DDBJ databases">
        <title>Genomes of endolithic fungi from Antarctica.</title>
        <authorList>
            <person name="Coleine C."/>
            <person name="Masonjones S."/>
            <person name="Stajich J.E."/>
        </authorList>
    </citation>
    <scope>NUCLEOTIDE SEQUENCE [LARGE SCALE GENOMIC DNA]</scope>
    <source>
        <strain evidence="7 8">CCFEE 6314</strain>
    </source>
</reference>
<dbReference type="Pfam" id="PF08501">
    <property type="entry name" value="Shikimate_dh_N"/>
    <property type="match status" value="1"/>
</dbReference>
<dbReference type="InterPro" id="IPR013785">
    <property type="entry name" value="Aldolase_TIM"/>
</dbReference>
<feature type="domain" description="SDH C-terminal" evidence="6">
    <location>
        <begin position="801"/>
        <end position="830"/>
    </location>
</feature>
<dbReference type="Gene3D" id="3.40.50.300">
    <property type="entry name" value="P-loop containing nucleotide triphosphate hydrolases"/>
    <property type="match status" value="1"/>
</dbReference>
<protein>
    <submittedName>
        <fullName evidence="7">Uncharacterized protein</fullName>
    </submittedName>
</protein>
<evidence type="ECO:0000259" key="4">
    <source>
        <dbReference type="Pfam" id="PF01488"/>
    </source>
</evidence>
<dbReference type="EMBL" id="NAJM01000044">
    <property type="protein sequence ID" value="RVX67774.1"/>
    <property type="molecule type" value="Genomic_DNA"/>
</dbReference>
<feature type="domain" description="Shikimate dehydrogenase substrate binding N-terminal" evidence="5">
    <location>
        <begin position="520"/>
        <end position="600"/>
    </location>
</feature>
<dbReference type="CDD" id="cd00502">
    <property type="entry name" value="DHQase_I"/>
    <property type="match status" value="1"/>
</dbReference>
<name>A0A438MVI8_EXOME</name>
<dbReference type="VEuPathDB" id="FungiDB:PV10_02559"/>
<evidence type="ECO:0000256" key="2">
    <source>
        <dbReference type="ARBA" id="ARBA00009349"/>
    </source>
</evidence>
<dbReference type="InterPro" id="IPR046346">
    <property type="entry name" value="Aminoacid_DH-like_N_sf"/>
</dbReference>
<dbReference type="OrthoDB" id="4415835at2759"/>
<dbReference type="InterPro" id="IPR027417">
    <property type="entry name" value="P-loop_NTPase"/>
</dbReference>
<dbReference type="InterPro" id="IPR031322">
    <property type="entry name" value="Shikimate/glucono_kinase"/>
</dbReference>
<dbReference type="GO" id="GO:0003855">
    <property type="term" value="F:3-dehydroquinate dehydratase activity"/>
    <property type="evidence" value="ECO:0007669"/>
    <property type="project" value="InterPro"/>
</dbReference>
<dbReference type="GO" id="GO:0003866">
    <property type="term" value="F:3-phosphoshikimate 1-carboxyvinyltransferase activity"/>
    <property type="evidence" value="ECO:0007669"/>
    <property type="project" value="TreeGrafter"/>
</dbReference>
<evidence type="ECO:0000259" key="5">
    <source>
        <dbReference type="Pfam" id="PF08501"/>
    </source>
</evidence>
<dbReference type="InterPro" id="IPR013708">
    <property type="entry name" value="Shikimate_DH-bd_N"/>
</dbReference>
<dbReference type="CDD" id="cd01065">
    <property type="entry name" value="NAD_bind_Shikimate_DH"/>
    <property type="match status" value="1"/>
</dbReference>
<evidence type="ECO:0000313" key="8">
    <source>
        <dbReference type="Proteomes" id="UP000288859"/>
    </source>
</evidence>
<proteinExistence type="inferred from homology"/>
<dbReference type="Gene3D" id="3.40.50.720">
    <property type="entry name" value="NAD(P)-binding Rossmann-like Domain"/>
    <property type="match status" value="1"/>
</dbReference>
<comment type="caution">
    <text evidence="7">The sequence shown here is derived from an EMBL/GenBank/DDBJ whole genome shotgun (WGS) entry which is preliminary data.</text>
</comment>
<dbReference type="SUPFAM" id="SSF51735">
    <property type="entry name" value="NAD(P)-binding Rossmann-fold domains"/>
    <property type="match status" value="1"/>
</dbReference>
<dbReference type="SUPFAM" id="SSF52540">
    <property type="entry name" value="P-loop containing nucleoside triphosphate hydrolases"/>
    <property type="match status" value="1"/>
</dbReference>
<dbReference type="Gene3D" id="3.20.20.70">
    <property type="entry name" value="Aldolase class I"/>
    <property type="match status" value="1"/>
</dbReference>
<organism evidence="7 8">
    <name type="scientific">Exophiala mesophila</name>
    <name type="common">Black yeast-like fungus</name>
    <dbReference type="NCBI Taxonomy" id="212818"/>
    <lineage>
        <taxon>Eukaryota</taxon>
        <taxon>Fungi</taxon>
        <taxon>Dikarya</taxon>
        <taxon>Ascomycota</taxon>
        <taxon>Pezizomycotina</taxon>
        <taxon>Eurotiomycetes</taxon>
        <taxon>Chaetothyriomycetidae</taxon>
        <taxon>Chaetothyriales</taxon>
        <taxon>Herpotrichiellaceae</taxon>
        <taxon>Exophiala</taxon>
    </lineage>
</organism>
<gene>
    <name evidence="7" type="ORF">B0A52_07702</name>
</gene>
<feature type="compositionally biased region" description="Polar residues" evidence="3">
    <location>
        <begin position="15"/>
        <end position="30"/>
    </location>
</feature>
<dbReference type="AlphaFoldDB" id="A0A438MVI8"/>
<dbReference type="SUPFAM" id="SSF53223">
    <property type="entry name" value="Aminoacid dehydrogenase-like, N-terminal domain"/>
    <property type="match status" value="1"/>
</dbReference>
<dbReference type="Pfam" id="PF01202">
    <property type="entry name" value="SKI"/>
    <property type="match status" value="1"/>
</dbReference>
<comment type="similarity">
    <text evidence="2">In the N-terminal section; belongs to the shikimate kinase family.</text>
</comment>
<dbReference type="Pfam" id="PF18317">
    <property type="entry name" value="SDH_C"/>
    <property type="match status" value="1"/>
</dbReference>
<dbReference type="PANTHER" id="PTHR21090:SF17">
    <property type="entry name" value="QUINATE REPRESSOR PROTEIN"/>
    <property type="match status" value="1"/>
</dbReference>
<dbReference type="FunFam" id="3.40.50.720:FF:000386">
    <property type="entry name" value="Quinate repressor protein"/>
    <property type="match status" value="1"/>
</dbReference>
<dbReference type="Proteomes" id="UP000288859">
    <property type="component" value="Unassembled WGS sequence"/>
</dbReference>
<accession>A0A438MVI8</accession>
<comment type="similarity">
    <text evidence="1">In the 2nd section; belongs to the type-I 3-dehydroquinase family.</text>
</comment>
<dbReference type="Gene3D" id="3.40.50.10860">
    <property type="entry name" value="Leucine Dehydrogenase, chain A, domain 1"/>
    <property type="match status" value="1"/>
</dbReference>
<evidence type="ECO:0000256" key="1">
    <source>
        <dbReference type="ARBA" id="ARBA00006477"/>
    </source>
</evidence>
<evidence type="ECO:0000256" key="3">
    <source>
        <dbReference type="SAM" id="MobiDB-lite"/>
    </source>
</evidence>
<dbReference type="GO" id="GO:0009423">
    <property type="term" value="P:chorismate biosynthetic process"/>
    <property type="evidence" value="ECO:0007669"/>
    <property type="project" value="TreeGrafter"/>
</dbReference>
<dbReference type="PANTHER" id="PTHR21090">
    <property type="entry name" value="AROM/DEHYDROQUINATE SYNTHASE"/>
    <property type="match status" value="1"/>
</dbReference>
<evidence type="ECO:0000313" key="7">
    <source>
        <dbReference type="EMBL" id="RVX67774.1"/>
    </source>
</evidence>
<dbReference type="GO" id="GO:0004764">
    <property type="term" value="F:shikimate 3-dehydrogenase (NADP+) activity"/>
    <property type="evidence" value="ECO:0007669"/>
    <property type="project" value="InterPro"/>
</dbReference>
<dbReference type="InterPro" id="IPR041121">
    <property type="entry name" value="SDH_C"/>
</dbReference>
<dbReference type="Pfam" id="PF01487">
    <property type="entry name" value="DHquinase_I"/>
    <property type="match status" value="1"/>
</dbReference>
<dbReference type="InterPro" id="IPR006151">
    <property type="entry name" value="Shikm_DH/Glu-tRNA_Rdtase"/>
</dbReference>
<dbReference type="Pfam" id="PF01488">
    <property type="entry name" value="Shikimate_DH"/>
    <property type="match status" value="1"/>
</dbReference>
<sequence length="849" mass="94502">METSNRNRIDRLSHTHGSISDTSTPLSSAVASPRERSDVAAAFRDTTSTLNGTGPNIHAKSSASGTRVFHPDASLVLIGIRASGKRSLGFIAATALGRRFVTEDHYFHSINGLSRQDYLKIHGSEQFHKQDVESSKRMLEDNKHGCVIDCGLGSLTSGLQVYLRKYCETNPVVFVVRDMGRIKSLLQLDDRSAKLLEHGNTTHRKCSNFEFYNLEDESTVLSEHDAPDRASPNYSFKLRNLQADFSRFVRFITGASVASAKVDSPFSIEVPTELRPYSHMLRVRLSDFADGRIDFAQLESAGDVLGIYVDQWRHNTVKVLNELLATARRTLETPILLSASRRLSETASIENYLAVLQHGLRLGVEYMFVDLDLEEKYFAALKQIKGHTKLIGSYVSPRPTVNSWKDPKWKELYFKGRALELDLVRLLNMPSSRQDNDTLRWFIEELRNTPEFHLSPIAYNAGLLGRTSQILNPMLTSVTHPSLPTHEINYQNDFKPMLSSRLILAALFENFVFDRLKFYIVGGDVSGSLSPVMHNAAYEHLGLQHHYSTRNIGSWDDIAELAKDDYLGGLSIVQPYKVKVVPNLTALSGHANAIGAVNTLVPLRSDPTGAVASLQNQAQNRNRGGTIAGWFGENTDYIGIMNCVSRSLSPRNAIQPKTTALVIGAGGMARAAVYAMLQLGCKAIFVFNRTVANTKAMADHFNEWANRSSGTFEQDTVKVLESISQPWPPDFAFPTIVVSCVTHELIDGNPGAHFELPDSWRESPSGGVVVEMAYMTKETPLLAQMKQYRAANKRPWVLVDGIETLLEQAYAQFETMTGRKAPKRCMSGAVYSTIKQNTSYLVDGEEFLH</sequence>
<dbReference type="InterPro" id="IPR001381">
    <property type="entry name" value="DHquinase_I"/>
</dbReference>
<dbReference type="InterPro" id="IPR036291">
    <property type="entry name" value="NAD(P)-bd_dom_sf"/>
</dbReference>
<feature type="region of interest" description="Disordered" evidence="3">
    <location>
        <begin position="1"/>
        <end position="35"/>
    </location>
</feature>
<evidence type="ECO:0000259" key="6">
    <source>
        <dbReference type="Pfam" id="PF18317"/>
    </source>
</evidence>
<feature type="domain" description="Quinate/shikimate 5-dehydrogenase/glutamyl-tRNA reductase" evidence="4">
    <location>
        <begin position="658"/>
        <end position="703"/>
    </location>
</feature>